<protein>
    <recommendedName>
        <fullName evidence="1">DUF6456 domain-containing protein</fullName>
    </recommendedName>
</protein>
<evidence type="ECO:0000313" key="2">
    <source>
        <dbReference type="EMBL" id="TFU03572.1"/>
    </source>
</evidence>
<accession>A0A4Y9ENE7</accession>
<comment type="caution">
    <text evidence="2">The sequence shown here is derived from an EMBL/GenBank/DDBJ whole genome shotgun (WGS) entry which is preliminary data.</text>
</comment>
<evidence type="ECO:0000259" key="1">
    <source>
        <dbReference type="Pfam" id="PF20057"/>
    </source>
</evidence>
<dbReference type="Pfam" id="PF20057">
    <property type="entry name" value="DUF6456"/>
    <property type="match status" value="1"/>
</dbReference>
<dbReference type="InterPro" id="IPR045599">
    <property type="entry name" value="DUF6456"/>
</dbReference>
<dbReference type="EMBL" id="SIHO01000002">
    <property type="protein sequence ID" value="TFU03572.1"/>
    <property type="molecule type" value="Genomic_DNA"/>
</dbReference>
<reference evidence="2 3" key="1">
    <citation type="submission" date="2019-02" db="EMBL/GenBank/DDBJ databases">
        <title>Polymorphobacter sp. isolated from the lake at the Tibet of China.</title>
        <authorList>
            <person name="Li A."/>
        </authorList>
    </citation>
    <scope>NUCLEOTIDE SEQUENCE [LARGE SCALE GENOMIC DNA]</scope>
    <source>
        <strain evidence="2 3">DJ1R-1</strain>
    </source>
</reference>
<feature type="domain" description="DUF6456" evidence="1">
    <location>
        <begin position="42"/>
        <end position="72"/>
    </location>
</feature>
<sequence length="76" mass="8534">MSHARKPRPEARDVALPDAHNRLLAEKRLSPSDAIDRVRVTVNLAERSLGWPSRAGKLVLLLALDRLDTHYTRGGR</sequence>
<organism evidence="2 3">
    <name type="scientific">Glacieibacterium arshaanense</name>
    <dbReference type="NCBI Taxonomy" id="2511025"/>
    <lineage>
        <taxon>Bacteria</taxon>
        <taxon>Pseudomonadati</taxon>
        <taxon>Pseudomonadota</taxon>
        <taxon>Alphaproteobacteria</taxon>
        <taxon>Sphingomonadales</taxon>
        <taxon>Sphingosinicellaceae</taxon>
        <taxon>Glacieibacterium</taxon>
    </lineage>
</organism>
<keyword evidence="3" id="KW-1185">Reference proteome</keyword>
<evidence type="ECO:0000313" key="3">
    <source>
        <dbReference type="Proteomes" id="UP000297737"/>
    </source>
</evidence>
<dbReference type="AlphaFoldDB" id="A0A4Y9ENE7"/>
<gene>
    <name evidence="2" type="ORF">EUV02_10460</name>
</gene>
<name>A0A4Y9ENE7_9SPHN</name>
<dbReference type="Proteomes" id="UP000297737">
    <property type="component" value="Unassembled WGS sequence"/>
</dbReference>
<proteinExistence type="predicted"/>